<evidence type="ECO:0000259" key="2">
    <source>
        <dbReference type="Pfam" id="PF02518"/>
    </source>
</evidence>
<evidence type="ECO:0000259" key="3">
    <source>
        <dbReference type="Pfam" id="PF06580"/>
    </source>
</evidence>
<keyword evidence="1" id="KW-0472">Membrane</keyword>
<feature type="domain" description="Signal transduction histidine kinase internal region" evidence="3">
    <location>
        <begin position="238"/>
        <end position="315"/>
    </location>
</feature>
<dbReference type="InterPro" id="IPR010559">
    <property type="entry name" value="Sig_transdc_His_kin_internal"/>
</dbReference>
<dbReference type="InterPro" id="IPR036890">
    <property type="entry name" value="HATPase_C_sf"/>
</dbReference>
<dbReference type="Gene3D" id="3.30.565.10">
    <property type="entry name" value="Histidine kinase-like ATPase, C-terminal domain"/>
    <property type="match status" value="1"/>
</dbReference>
<keyword evidence="1" id="KW-1133">Transmembrane helix</keyword>
<organism evidence="4 5">
    <name type="scientific">Anaerofilum hominis</name>
    <dbReference type="NCBI Taxonomy" id="2763016"/>
    <lineage>
        <taxon>Bacteria</taxon>
        <taxon>Bacillati</taxon>
        <taxon>Bacillota</taxon>
        <taxon>Clostridia</taxon>
        <taxon>Eubacteriales</taxon>
        <taxon>Oscillospiraceae</taxon>
        <taxon>Anaerofilum</taxon>
    </lineage>
</organism>
<feature type="transmembrane region" description="Helical" evidence="1">
    <location>
        <begin position="39"/>
        <end position="60"/>
    </location>
</feature>
<evidence type="ECO:0000313" key="4">
    <source>
        <dbReference type="EMBL" id="MBC5580212.1"/>
    </source>
</evidence>
<dbReference type="Proteomes" id="UP000659630">
    <property type="component" value="Unassembled WGS sequence"/>
</dbReference>
<feature type="transmembrane region" description="Helical" evidence="1">
    <location>
        <begin position="112"/>
        <end position="133"/>
    </location>
</feature>
<accession>A0A923I762</accession>
<reference evidence="4" key="1">
    <citation type="submission" date="2020-08" db="EMBL/GenBank/DDBJ databases">
        <title>Genome public.</title>
        <authorList>
            <person name="Liu C."/>
            <person name="Sun Q."/>
        </authorList>
    </citation>
    <scope>NUCLEOTIDE SEQUENCE</scope>
    <source>
        <strain evidence="4">BX8</strain>
    </source>
</reference>
<dbReference type="AlphaFoldDB" id="A0A923I762"/>
<feature type="domain" description="Histidine kinase/HSP90-like ATPase" evidence="2">
    <location>
        <begin position="334"/>
        <end position="425"/>
    </location>
</feature>
<keyword evidence="1" id="KW-0812">Transmembrane</keyword>
<dbReference type="InterPro" id="IPR050640">
    <property type="entry name" value="Bact_2-comp_sensor_kinase"/>
</dbReference>
<comment type="caution">
    <text evidence="4">The sequence shown here is derived from an EMBL/GenBank/DDBJ whole genome shotgun (WGS) entry which is preliminary data.</text>
</comment>
<feature type="transmembrane region" description="Helical" evidence="1">
    <location>
        <begin position="6"/>
        <end position="27"/>
    </location>
</feature>
<dbReference type="GO" id="GO:0016020">
    <property type="term" value="C:membrane"/>
    <property type="evidence" value="ECO:0007669"/>
    <property type="project" value="InterPro"/>
</dbReference>
<evidence type="ECO:0000256" key="1">
    <source>
        <dbReference type="SAM" id="Phobius"/>
    </source>
</evidence>
<dbReference type="PANTHER" id="PTHR34220">
    <property type="entry name" value="SENSOR HISTIDINE KINASE YPDA"/>
    <property type="match status" value="1"/>
</dbReference>
<sequence>MSNIGYVNVSLEASGCILSFVVAVCLLAGGRTRAALDRLFLRLLICNAAILFFDAAAWLFKGRPGRVNWWGVRVSNFLVFALGYVLLAAFTHYLTAYLGLRVRVSPLPLRVMRAMCVFSVLLVIFSQFNHMFYSIDAQNVYHRGAWFWLSQAGGIVGMGVNAGLLICYHKAVEPQDLAPLWSYIALPVLAMCVQIFVYGVALLNLAVTISILAIFLFLQVEQAHRVKERELELTELRISVMLSQIQPHFLYNALTTIKGLCASDPARAEKAVDSFSAFLRGNMDSLTARGLIPFSQELAHCKSYLELEQLRFGGRVKVICQLGAADFCIPTLTLQPLVENAVRHGVTRRREGGTIWLRTEETDSGWRITVADDGVGFDPQQKCADGRPHTGIENVRARLAAQCKGCLTVKSAPGEGTAVEIDLPRGGQMEHEHDDIGCGRRTDRP</sequence>
<dbReference type="Pfam" id="PF02518">
    <property type="entry name" value="HATPase_c"/>
    <property type="match status" value="1"/>
</dbReference>
<gene>
    <name evidence="4" type="ORF">H8S23_01690</name>
</gene>
<name>A0A923I762_9FIRM</name>
<dbReference type="GO" id="GO:0000155">
    <property type="term" value="F:phosphorelay sensor kinase activity"/>
    <property type="evidence" value="ECO:0007669"/>
    <property type="project" value="InterPro"/>
</dbReference>
<dbReference type="RefSeq" id="WP_186886578.1">
    <property type="nucleotide sequence ID" value="NZ_JACONZ010000001.1"/>
</dbReference>
<dbReference type="SUPFAM" id="SSF55874">
    <property type="entry name" value="ATPase domain of HSP90 chaperone/DNA topoisomerase II/histidine kinase"/>
    <property type="match status" value="1"/>
</dbReference>
<proteinExistence type="predicted"/>
<keyword evidence="4" id="KW-0418">Kinase</keyword>
<evidence type="ECO:0000313" key="5">
    <source>
        <dbReference type="Proteomes" id="UP000659630"/>
    </source>
</evidence>
<feature type="transmembrane region" description="Helical" evidence="1">
    <location>
        <begin position="180"/>
        <end position="197"/>
    </location>
</feature>
<feature type="transmembrane region" description="Helical" evidence="1">
    <location>
        <begin position="80"/>
        <end position="100"/>
    </location>
</feature>
<dbReference type="EMBL" id="JACONZ010000001">
    <property type="protein sequence ID" value="MBC5580212.1"/>
    <property type="molecule type" value="Genomic_DNA"/>
</dbReference>
<feature type="transmembrane region" description="Helical" evidence="1">
    <location>
        <begin position="145"/>
        <end position="168"/>
    </location>
</feature>
<dbReference type="PANTHER" id="PTHR34220:SF7">
    <property type="entry name" value="SENSOR HISTIDINE KINASE YPDA"/>
    <property type="match status" value="1"/>
</dbReference>
<dbReference type="Pfam" id="PF06580">
    <property type="entry name" value="His_kinase"/>
    <property type="match status" value="1"/>
</dbReference>
<keyword evidence="4" id="KW-0808">Transferase</keyword>
<protein>
    <submittedName>
        <fullName evidence="4">Histidine kinase</fullName>
    </submittedName>
</protein>
<dbReference type="InterPro" id="IPR003594">
    <property type="entry name" value="HATPase_dom"/>
</dbReference>
<keyword evidence="5" id="KW-1185">Reference proteome</keyword>